<dbReference type="InterPro" id="IPR050061">
    <property type="entry name" value="MurCDEF_pg_biosynth"/>
</dbReference>
<evidence type="ECO:0000256" key="6">
    <source>
        <dbReference type="ARBA" id="ARBA00022598"/>
    </source>
</evidence>
<evidence type="ECO:0000256" key="16">
    <source>
        <dbReference type="ARBA" id="ARBA00047833"/>
    </source>
</evidence>
<dbReference type="InterPro" id="IPR011127">
    <property type="entry name" value="Dala_Dala_lig_N"/>
</dbReference>
<sequence length="795" mass="88935">MSALAHILVDRGYHVTGSDLAEGKTIQKLREKGVLCFLGHSAKHIPDSGIVVYGSGITKDNIEYQTALNKSLKIIHRAELLSELIQESTSILVSGSHGKTTVSSLIAAIFRADNRDPSYAIGGLNSESLNGYSGSSDYFIAEADESDGSLYHYTPYAVILTNLDDEHLQNYHGCREELLKALQDFSRKVFDMKYCFYNGDCPHLKGKIHGTSYGFSPECALHIFSHKQVGWQSVFSISFLGRKYTDITLNLIGTHNIANAAAAIGIALLFGIKEDSIRSALENFSGVQRRLERRNISDKFLFLEDYAHHPSEIVCTLRAVREAIGMRRLIAICQPHRFSRLKDCLDSFPKAFLNADQVILTDIYSAGEARIHSLSEEELANQIINHSHVNCVYVPYDELVDYLRLNIRLHDVCISLGAGSIYAIGTALEYFEPKKLSLGIIYGGESCEHDISVLSAKYFSEQLPKDWYDVHYFLISRQGLWTKVSAIFPEANYADQGSHVLSSEIVSSLNEMDCIIPVLHGPFGEDGAMQGFLEIIGKPYTGPSVLSAAVAMNKVITKQLVSSSGVPVVPYHPISLHMWQHNPKVCVYRILEDFSFPMFVKSAHLGSSIGVYQVNSEEELYEKVTEAFLYDTDVFVEEHRLGSREIEVSCLGDSSGSYYIADPHERRGESGFISYKEKYGFDGHASAEIIFDIDLSLEQKNRVKNLARIAFQAIKGQGSSRIDFFLDEEGMFWLSEINPIPGMTRCSPFLASFTRNGWTIAEIAHHMIIEAMYQFNNRKSRLTKLCCIDPLIKKS</sequence>
<comment type="catalytic activity">
    <reaction evidence="16">
        <text>UDP-N-acetyl-alpha-D-muramate + L-alanine + ATP = UDP-N-acetyl-alpha-D-muramoyl-L-alanine + ADP + phosphate + H(+)</text>
        <dbReference type="Rhea" id="RHEA:23372"/>
        <dbReference type="ChEBI" id="CHEBI:15378"/>
        <dbReference type="ChEBI" id="CHEBI:30616"/>
        <dbReference type="ChEBI" id="CHEBI:43474"/>
        <dbReference type="ChEBI" id="CHEBI:57972"/>
        <dbReference type="ChEBI" id="CHEBI:70757"/>
        <dbReference type="ChEBI" id="CHEBI:83898"/>
        <dbReference type="ChEBI" id="CHEBI:456216"/>
        <dbReference type="EC" id="6.3.2.8"/>
    </reaction>
</comment>
<dbReference type="PROSITE" id="PS00843">
    <property type="entry name" value="DALA_DALA_LIGASE_1"/>
    <property type="match status" value="1"/>
</dbReference>
<evidence type="ECO:0000256" key="7">
    <source>
        <dbReference type="ARBA" id="ARBA00022618"/>
    </source>
</evidence>
<comment type="subcellular location">
    <subcellularLocation>
        <location evidence="3 17">Cytoplasm</location>
    </subcellularLocation>
</comment>
<name>A0ABN0MZ09_9CHLA</name>
<dbReference type="InterPro" id="IPR005905">
    <property type="entry name" value="D_ala_D_ala"/>
</dbReference>
<evidence type="ECO:0000256" key="17">
    <source>
        <dbReference type="HAMAP-Rule" id="MF_00047"/>
    </source>
</evidence>
<keyword evidence="8 18" id="KW-0547">Nucleotide-binding</keyword>
<evidence type="ECO:0000256" key="18">
    <source>
        <dbReference type="PROSITE-ProRule" id="PRU00409"/>
    </source>
</evidence>
<dbReference type="Pfam" id="PF01225">
    <property type="entry name" value="Mur_ligase"/>
    <property type="match status" value="1"/>
</dbReference>
<proteinExistence type="inferred from homology"/>
<dbReference type="Proteomes" id="UP000016064">
    <property type="component" value="Unassembled WGS sequence"/>
</dbReference>
<keyword evidence="21" id="KW-1185">Reference proteome</keyword>
<evidence type="ECO:0000313" key="21">
    <source>
        <dbReference type="Proteomes" id="UP000016064"/>
    </source>
</evidence>
<dbReference type="InterPro" id="IPR013815">
    <property type="entry name" value="ATP_grasp_subdomain_1"/>
</dbReference>
<comment type="cofactor">
    <cofactor evidence="2">
        <name>Mg(2+)</name>
        <dbReference type="ChEBI" id="CHEBI:18420"/>
    </cofactor>
</comment>
<dbReference type="InterPro" id="IPR036615">
    <property type="entry name" value="Mur_ligase_C_dom_sf"/>
</dbReference>
<reference evidence="20 21" key="1">
    <citation type="submission" date="2013-07" db="EMBL/GenBank/DDBJ databases">
        <title>Isolation of a new Chlamydia species from the feral Sacred Ibis (Threskiornis aethiopicus): Chlamydia ibidis.</title>
        <authorList>
            <person name="Vorimore F."/>
            <person name="Hsia R.-C."/>
            <person name="Huot-Creasy H."/>
            <person name="Bastian S."/>
            <person name="Deruyter L."/>
            <person name="Passet A."/>
            <person name="Sachse K."/>
            <person name="Bavoil P."/>
            <person name="Myers G."/>
            <person name="Laroucau K."/>
        </authorList>
    </citation>
    <scope>NUCLEOTIDE SEQUENCE [LARGE SCALE GENOMIC DNA]</scope>
    <source>
        <strain evidence="20 21">10-1398/6</strain>
    </source>
</reference>
<organism evidence="20 21">
    <name type="scientific">Chlamydia ibidis 10-1398/6</name>
    <dbReference type="NCBI Taxonomy" id="1046581"/>
    <lineage>
        <taxon>Bacteria</taxon>
        <taxon>Pseudomonadati</taxon>
        <taxon>Chlamydiota</taxon>
        <taxon>Chlamydiia</taxon>
        <taxon>Chlamydiales</taxon>
        <taxon>Chlamydiaceae</taxon>
        <taxon>Chlamydia/Chlamydophila group</taxon>
        <taxon>Chlamydia</taxon>
    </lineage>
</organism>
<dbReference type="PANTHER" id="PTHR43445">
    <property type="entry name" value="UDP-N-ACETYLMURAMATE--L-ALANINE LIGASE-RELATED"/>
    <property type="match status" value="1"/>
</dbReference>
<dbReference type="Gene3D" id="3.40.1190.10">
    <property type="entry name" value="Mur-like, catalytic domain"/>
    <property type="match status" value="1"/>
</dbReference>
<dbReference type="NCBIfam" id="TIGR01082">
    <property type="entry name" value="murC"/>
    <property type="match status" value="1"/>
</dbReference>
<dbReference type="InterPro" id="IPR011095">
    <property type="entry name" value="Dala_Dala_lig_C"/>
</dbReference>
<evidence type="ECO:0000256" key="1">
    <source>
        <dbReference type="ARBA" id="ARBA00001936"/>
    </source>
</evidence>
<dbReference type="PROSITE" id="PS50975">
    <property type="entry name" value="ATP_GRASP"/>
    <property type="match status" value="1"/>
</dbReference>
<accession>A0ABN0MZ09</accession>
<evidence type="ECO:0000256" key="5">
    <source>
        <dbReference type="ARBA" id="ARBA00022490"/>
    </source>
</evidence>
<keyword evidence="10" id="KW-0460">Magnesium</keyword>
<dbReference type="InterPro" id="IPR000713">
    <property type="entry name" value="Mur_ligase_N"/>
</dbReference>
<dbReference type="EC" id="6.3.2.4" evidence="17"/>
<keyword evidence="6 17" id="KW-0436">Ligase</keyword>
<evidence type="ECO:0000259" key="19">
    <source>
        <dbReference type="PROSITE" id="PS50975"/>
    </source>
</evidence>
<dbReference type="Pfam" id="PF01820">
    <property type="entry name" value="Dala_Dala_lig_N"/>
    <property type="match status" value="1"/>
</dbReference>
<comment type="pathway">
    <text evidence="4 17">Cell wall biogenesis; peptidoglycan biosynthesis.</text>
</comment>
<comment type="similarity">
    <text evidence="17">Belongs to the D-alanine--D-alanine ligase family.</text>
</comment>
<dbReference type="SUPFAM" id="SSF53623">
    <property type="entry name" value="MurD-like peptide ligases, catalytic domain"/>
    <property type="match status" value="1"/>
</dbReference>
<dbReference type="SUPFAM" id="SSF51984">
    <property type="entry name" value="MurCD N-terminal domain"/>
    <property type="match status" value="1"/>
</dbReference>
<gene>
    <name evidence="20" type="primary">murC</name>
    <name evidence="17" type="synonym">ddl</name>
    <name evidence="20" type="ORF">H359_0955</name>
</gene>
<comment type="cofactor">
    <cofactor evidence="1">
        <name>Mn(2+)</name>
        <dbReference type="ChEBI" id="CHEBI:29035"/>
    </cofactor>
</comment>
<dbReference type="Pfam" id="PF08245">
    <property type="entry name" value="Mur_ligase_M"/>
    <property type="match status" value="1"/>
</dbReference>
<comment type="catalytic activity">
    <reaction evidence="15 17">
        <text>2 D-alanine + ATP = D-alanyl-D-alanine + ADP + phosphate + H(+)</text>
        <dbReference type="Rhea" id="RHEA:11224"/>
        <dbReference type="ChEBI" id="CHEBI:15378"/>
        <dbReference type="ChEBI" id="CHEBI:30616"/>
        <dbReference type="ChEBI" id="CHEBI:43474"/>
        <dbReference type="ChEBI" id="CHEBI:57416"/>
        <dbReference type="ChEBI" id="CHEBI:57822"/>
        <dbReference type="ChEBI" id="CHEBI:456216"/>
        <dbReference type="EC" id="6.3.2.4"/>
    </reaction>
</comment>
<dbReference type="SUPFAM" id="SSF56059">
    <property type="entry name" value="Glutathione synthetase ATP-binding domain-like"/>
    <property type="match status" value="1"/>
</dbReference>
<dbReference type="InterPro" id="IPR011761">
    <property type="entry name" value="ATP-grasp"/>
</dbReference>
<dbReference type="NCBIfam" id="NF002528">
    <property type="entry name" value="PRK01966.1-4"/>
    <property type="match status" value="1"/>
</dbReference>
<keyword evidence="9 18" id="KW-0067">ATP-binding</keyword>
<dbReference type="InterPro" id="IPR016185">
    <property type="entry name" value="PreATP-grasp_dom_sf"/>
</dbReference>
<comment type="caution">
    <text evidence="20">The sequence shown here is derived from an EMBL/GenBank/DDBJ whole genome shotgun (WGS) entry which is preliminary data.</text>
</comment>
<keyword evidence="13" id="KW-0131">Cell cycle</keyword>
<dbReference type="GO" id="GO:0008763">
    <property type="term" value="F:UDP-N-acetylmuramate-L-alanine ligase activity"/>
    <property type="evidence" value="ECO:0007669"/>
    <property type="project" value="UniProtKB-EC"/>
</dbReference>
<evidence type="ECO:0000256" key="15">
    <source>
        <dbReference type="ARBA" id="ARBA00047614"/>
    </source>
</evidence>
<feature type="domain" description="ATP-grasp" evidence="19">
    <location>
        <begin position="558"/>
        <end position="769"/>
    </location>
</feature>
<evidence type="ECO:0000256" key="4">
    <source>
        <dbReference type="ARBA" id="ARBA00004752"/>
    </source>
</evidence>
<keyword evidence="12 17" id="KW-0573">Peptidoglycan synthesis</keyword>
<keyword evidence="5 17" id="KW-0963">Cytoplasm</keyword>
<dbReference type="NCBIfam" id="TIGR01205">
    <property type="entry name" value="D_ala_D_alaTIGR"/>
    <property type="match status" value="1"/>
</dbReference>
<evidence type="ECO:0000256" key="12">
    <source>
        <dbReference type="ARBA" id="ARBA00022984"/>
    </source>
</evidence>
<dbReference type="Gene3D" id="3.40.50.720">
    <property type="entry name" value="NAD(P)-binding Rossmann-like Domain"/>
    <property type="match status" value="1"/>
</dbReference>
<dbReference type="EMBL" id="APJW01000003">
    <property type="protein sequence ID" value="EQM62501.1"/>
    <property type="molecule type" value="Genomic_DNA"/>
</dbReference>
<dbReference type="InterPro" id="IPR013221">
    <property type="entry name" value="Mur_ligase_cen"/>
</dbReference>
<keyword evidence="14 17" id="KW-0961">Cell wall biogenesis/degradation</keyword>
<dbReference type="PANTHER" id="PTHR43445:SF3">
    <property type="entry name" value="UDP-N-ACETYLMURAMATE--L-ALANINE LIGASE"/>
    <property type="match status" value="1"/>
</dbReference>
<dbReference type="Gene3D" id="3.40.50.20">
    <property type="match status" value="1"/>
</dbReference>
<evidence type="ECO:0000256" key="10">
    <source>
        <dbReference type="ARBA" id="ARBA00022842"/>
    </source>
</evidence>
<protein>
    <recommendedName>
        <fullName evidence="17">D-alanine--D-alanine ligase</fullName>
        <ecNumber evidence="17">6.3.2.4</ecNumber>
    </recommendedName>
    <alternativeName>
        <fullName evidence="17">D-Ala-D-Ala ligase</fullName>
    </alternativeName>
    <alternativeName>
        <fullName evidence="17">D-alanylalanine synthetase</fullName>
    </alternativeName>
</protein>
<dbReference type="InterPro" id="IPR036565">
    <property type="entry name" value="Mur-like_cat_sf"/>
</dbReference>
<evidence type="ECO:0000256" key="9">
    <source>
        <dbReference type="ARBA" id="ARBA00022840"/>
    </source>
</evidence>
<evidence type="ECO:0000256" key="11">
    <source>
        <dbReference type="ARBA" id="ARBA00022960"/>
    </source>
</evidence>
<dbReference type="PROSITE" id="PS00844">
    <property type="entry name" value="DALA_DALA_LIGASE_2"/>
    <property type="match status" value="1"/>
</dbReference>
<evidence type="ECO:0000256" key="13">
    <source>
        <dbReference type="ARBA" id="ARBA00023306"/>
    </source>
</evidence>
<dbReference type="HAMAP" id="MF_00047">
    <property type="entry name" value="Dala_Dala_lig"/>
    <property type="match status" value="1"/>
</dbReference>
<dbReference type="InterPro" id="IPR005758">
    <property type="entry name" value="UDP-N-AcMur_Ala_ligase_MurC"/>
</dbReference>
<dbReference type="Pfam" id="PF07478">
    <property type="entry name" value="Dala_Dala_lig_C"/>
    <property type="match status" value="1"/>
</dbReference>
<dbReference type="Gene3D" id="3.30.470.20">
    <property type="entry name" value="ATP-grasp fold, B domain"/>
    <property type="match status" value="1"/>
</dbReference>
<dbReference type="SUPFAM" id="SSF53244">
    <property type="entry name" value="MurD-like peptide ligases, peptide-binding domain"/>
    <property type="match status" value="1"/>
</dbReference>
<comment type="function">
    <text evidence="17">Cell wall formation.</text>
</comment>
<dbReference type="SUPFAM" id="SSF52440">
    <property type="entry name" value="PreATP-grasp domain"/>
    <property type="match status" value="1"/>
</dbReference>
<keyword evidence="11 17" id="KW-0133">Cell shape</keyword>
<dbReference type="InterPro" id="IPR000291">
    <property type="entry name" value="D-Ala_lig_Van_CS"/>
</dbReference>
<evidence type="ECO:0000256" key="3">
    <source>
        <dbReference type="ARBA" id="ARBA00004496"/>
    </source>
</evidence>
<dbReference type="Gene3D" id="3.90.190.20">
    <property type="entry name" value="Mur ligase, C-terminal domain"/>
    <property type="match status" value="1"/>
</dbReference>
<dbReference type="Pfam" id="PF02875">
    <property type="entry name" value="Mur_ligase_C"/>
    <property type="match status" value="1"/>
</dbReference>
<dbReference type="Gene3D" id="3.30.1490.20">
    <property type="entry name" value="ATP-grasp fold, A domain"/>
    <property type="match status" value="1"/>
</dbReference>
<evidence type="ECO:0000256" key="8">
    <source>
        <dbReference type="ARBA" id="ARBA00022741"/>
    </source>
</evidence>
<evidence type="ECO:0000313" key="20">
    <source>
        <dbReference type="EMBL" id="EQM62501.1"/>
    </source>
</evidence>
<evidence type="ECO:0000256" key="14">
    <source>
        <dbReference type="ARBA" id="ARBA00023316"/>
    </source>
</evidence>
<evidence type="ECO:0000256" key="2">
    <source>
        <dbReference type="ARBA" id="ARBA00001946"/>
    </source>
</evidence>
<dbReference type="NCBIfam" id="NF011171">
    <property type="entry name" value="PRK14573.1"/>
    <property type="match status" value="1"/>
</dbReference>
<dbReference type="InterPro" id="IPR004101">
    <property type="entry name" value="Mur_ligase_C"/>
</dbReference>
<keyword evidence="7" id="KW-0132">Cell division</keyword>